<keyword evidence="1" id="KW-0472">Membrane</keyword>
<comment type="caution">
    <text evidence="2">The sequence shown here is derived from an EMBL/GenBank/DDBJ whole genome shotgun (WGS) entry which is preliminary data.</text>
</comment>
<evidence type="ECO:0000256" key="1">
    <source>
        <dbReference type="SAM" id="Phobius"/>
    </source>
</evidence>
<gene>
    <name evidence="2" type="ORF">HaLaN_06653</name>
</gene>
<feature type="transmembrane region" description="Helical" evidence="1">
    <location>
        <begin position="86"/>
        <end position="103"/>
    </location>
</feature>
<keyword evidence="1" id="KW-1133">Transmembrane helix</keyword>
<dbReference type="EMBL" id="BLLF01000382">
    <property type="protein sequence ID" value="GFH11192.1"/>
    <property type="molecule type" value="Genomic_DNA"/>
</dbReference>
<feature type="transmembrane region" description="Helical" evidence="1">
    <location>
        <begin position="52"/>
        <end position="74"/>
    </location>
</feature>
<name>A0A699Z6T4_HAELA</name>
<protein>
    <submittedName>
        <fullName evidence="2">Uncharacterized protein</fullName>
    </submittedName>
</protein>
<evidence type="ECO:0000313" key="3">
    <source>
        <dbReference type="Proteomes" id="UP000485058"/>
    </source>
</evidence>
<keyword evidence="1" id="KW-0812">Transmembrane</keyword>
<feature type="transmembrane region" description="Helical" evidence="1">
    <location>
        <begin position="123"/>
        <end position="149"/>
    </location>
</feature>
<accession>A0A699Z6T4</accession>
<dbReference type="AlphaFoldDB" id="A0A699Z6T4"/>
<evidence type="ECO:0000313" key="2">
    <source>
        <dbReference type="EMBL" id="GFH11192.1"/>
    </source>
</evidence>
<reference evidence="2 3" key="1">
    <citation type="submission" date="2020-02" db="EMBL/GenBank/DDBJ databases">
        <title>Draft genome sequence of Haematococcus lacustris strain NIES-144.</title>
        <authorList>
            <person name="Morimoto D."/>
            <person name="Nakagawa S."/>
            <person name="Yoshida T."/>
            <person name="Sawayama S."/>
        </authorList>
    </citation>
    <scope>NUCLEOTIDE SEQUENCE [LARGE SCALE GENOMIC DNA]</scope>
    <source>
        <strain evidence="2 3">NIES-144</strain>
    </source>
</reference>
<dbReference type="PANTHER" id="PTHR16007:SF15">
    <property type="entry name" value="TRANSMEMBRANE PROTEIN 45B"/>
    <property type="match status" value="1"/>
</dbReference>
<dbReference type="Proteomes" id="UP000485058">
    <property type="component" value="Unassembled WGS sequence"/>
</dbReference>
<dbReference type="PANTHER" id="PTHR16007">
    <property type="entry name" value="EPIDIDYMAL MEMBRANE PROTEIN E9-RELATED"/>
    <property type="match status" value="1"/>
</dbReference>
<organism evidence="2 3">
    <name type="scientific">Haematococcus lacustris</name>
    <name type="common">Green alga</name>
    <name type="synonym">Haematococcus pluvialis</name>
    <dbReference type="NCBI Taxonomy" id="44745"/>
    <lineage>
        <taxon>Eukaryota</taxon>
        <taxon>Viridiplantae</taxon>
        <taxon>Chlorophyta</taxon>
        <taxon>core chlorophytes</taxon>
        <taxon>Chlorophyceae</taxon>
        <taxon>CS clade</taxon>
        <taxon>Chlamydomonadales</taxon>
        <taxon>Haematococcaceae</taxon>
        <taxon>Haematococcus</taxon>
    </lineage>
</organism>
<keyword evidence="3" id="KW-1185">Reference proteome</keyword>
<proteinExistence type="predicted"/>
<sequence length="162" mass="18018">MDMGGDFGRVVDLVSLYIQLPDNTQHVVTGAAFGLQALALYTGEYADMLGGLTYYCLFLAVAATAAALTLELLLPDEFWPGVLKCYSLWLQAVGYLAAARVLFEGRPAWDTLHPVPDMSPGMFVPVVFVMWMNILALALLLVFLVMRWWHAAHLNEHLRAHH</sequence>
<dbReference type="InterPro" id="IPR042127">
    <property type="entry name" value="TMEM45"/>
</dbReference>